<evidence type="ECO:0000313" key="2">
    <source>
        <dbReference type="Proteomes" id="UP000789525"/>
    </source>
</evidence>
<dbReference type="Proteomes" id="UP000789525">
    <property type="component" value="Unassembled WGS sequence"/>
</dbReference>
<comment type="caution">
    <text evidence="1">The sequence shown here is derived from an EMBL/GenBank/DDBJ whole genome shotgun (WGS) entry which is preliminary data.</text>
</comment>
<proteinExistence type="predicted"/>
<dbReference type="EMBL" id="CAJVPT010009969">
    <property type="protein sequence ID" value="CAG8565937.1"/>
    <property type="molecule type" value="Genomic_DNA"/>
</dbReference>
<gene>
    <name evidence="1" type="ORF">ACOLOM_LOCUS5410</name>
</gene>
<accession>A0ACA9M371</accession>
<reference evidence="1" key="1">
    <citation type="submission" date="2021-06" db="EMBL/GenBank/DDBJ databases">
        <authorList>
            <person name="Kallberg Y."/>
            <person name="Tangrot J."/>
            <person name="Rosling A."/>
        </authorList>
    </citation>
    <scope>NUCLEOTIDE SEQUENCE</scope>
    <source>
        <strain evidence="1">CL356</strain>
    </source>
</reference>
<organism evidence="1 2">
    <name type="scientific">Acaulospora colombiana</name>
    <dbReference type="NCBI Taxonomy" id="27376"/>
    <lineage>
        <taxon>Eukaryota</taxon>
        <taxon>Fungi</taxon>
        <taxon>Fungi incertae sedis</taxon>
        <taxon>Mucoromycota</taxon>
        <taxon>Glomeromycotina</taxon>
        <taxon>Glomeromycetes</taxon>
        <taxon>Diversisporales</taxon>
        <taxon>Acaulosporaceae</taxon>
        <taxon>Acaulospora</taxon>
    </lineage>
</organism>
<name>A0ACA9M371_9GLOM</name>
<sequence length="130" mass="14903">MAILCESLCPQGTQRIRLRDVPYGNVDLLADSRIVRAYPIFLEMSLYNHVIIIGLGAMTYLTPIIGKTGREAARAVRHQDLKRLQEGGDWDRPDFDSQFIRVYSYLREQLNEAGWLDDLYDGAKGEHSHH</sequence>
<protein>
    <submittedName>
        <fullName evidence="1">7918_t:CDS:1</fullName>
    </submittedName>
</protein>
<evidence type="ECO:0000313" key="1">
    <source>
        <dbReference type="EMBL" id="CAG8565937.1"/>
    </source>
</evidence>
<keyword evidence="2" id="KW-1185">Reference proteome</keyword>